<evidence type="ECO:0000313" key="1">
    <source>
        <dbReference type="EMBL" id="CAD6442994.1"/>
    </source>
</evidence>
<dbReference type="Proteomes" id="UP000624404">
    <property type="component" value="Unassembled WGS sequence"/>
</dbReference>
<dbReference type="EMBL" id="CAJHIA010000009">
    <property type="protein sequence ID" value="CAD6442994.1"/>
    <property type="molecule type" value="Genomic_DNA"/>
</dbReference>
<evidence type="ECO:0000313" key="2">
    <source>
        <dbReference type="Proteomes" id="UP000624404"/>
    </source>
</evidence>
<protein>
    <submittedName>
        <fullName evidence="1">3845da0f-41b2-4f82-a540-c03e03548a8e</fullName>
    </submittedName>
</protein>
<reference evidence="1" key="1">
    <citation type="submission" date="2020-10" db="EMBL/GenBank/DDBJ databases">
        <authorList>
            <person name="Kusch S."/>
        </authorList>
    </citation>
    <scope>NUCLEOTIDE SEQUENCE</scope>
    <source>
        <strain evidence="1">SwB9</strain>
    </source>
</reference>
<dbReference type="AlphaFoldDB" id="A0A8H2VQW6"/>
<keyword evidence="2" id="KW-1185">Reference proteome</keyword>
<accession>A0A8H2VQW6</accession>
<sequence length="97" mass="10948">MRASICAPWKQRWVKLIGSIEIETVRLKVRNVQVSNSLVPQSPCQDTSYPTAATESVLTQDRLTNAELLQTRHELLIKEKAQLHSQNAQQETSATFS</sequence>
<organism evidence="1 2">
    <name type="scientific">Sclerotinia trifoliorum</name>
    <dbReference type="NCBI Taxonomy" id="28548"/>
    <lineage>
        <taxon>Eukaryota</taxon>
        <taxon>Fungi</taxon>
        <taxon>Dikarya</taxon>
        <taxon>Ascomycota</taxon>
        <taxon>Pezizomycotina</taxon>
        <taxon>Leotiomycetes</taxon>
        <taxon>Helotiales</taxon>
        <taxon>Sclerotiniaceae</taxon>
        <taxon>Sclerotinia</taxon>
    </lineage>
</organism>
<comment type="caution">
    <text evidence="1">The sequence shown here is derived from an EMBL/GenBank/DDBJ whole genome shotgun (WGS) entry which is preliminary data.</text>
</comment>
<proteinExistence type="predicted"/>
<name>A0A8H2VQW6_9HELO</name>
<gene>
    <name evidence="1" type="ORF">SCLTRI_LOCUS2787</name>
</gene>